<dbReference type="AlphaFoldDB" id="A0AAV2CCU8"/>
<dbReference type="InterPro" id="IPR058980">
    <property type="entry name" value="Glyco_transf_N"/>
</dbReference>
<comment type="similarity">
    <text evidence="1">Belongs to the UDP-glycosyltransferase family.</text>
</comment>
<evidence type="ECO:0000256" key="3">
    <source>
        <dbReference type="ARBA" id="ARBA00022679"/>
    </source>
</evidence>
<accession>A0AAV2CCU8</accession>
<evidence type="ECO:0000256" key="1">
    <source>
        <dbReference type="ARBA" id="ARBA00009995"/>
    </source>
</evidence>
<comment type="function">
    <text evidence="6">UDP-glucosyltransferase catalyzing in planta synthesis of cyanogenic glucosides. Able to glucosylate acetone cyanohydrin and 2-hydroxy-2-methylbutyronitrile, forming linamarin and lotaustralin. Also accepts, to some extent, a wide range of potential acceptor substrates, including simple alcohols, flavonoids, isoflavonoids and other hydroxynitriles such as p-hydroxymandelonitrile, mandelonitrile, (E)-4-hydroxy-2-methylbut-2-enenitrile and (E)- 2-(hydroxymethyl)but-2-enenitrile.</text>
</comment>
<protein>
    <recommendedName>
        <fullName evidence="7">linamarin synthase</fullName>
        <ecNumber evidence="7">2.4.1.63</ecNumber>
    </recommendedName>
</protein>
<dbReference type="Pfam" id="PF26168">
    <property type="entry name" value="Glyco_transf_N"/>
    <property type="match status" value="1"/>
</dbReference>
<keyword evidence="3" id="KW-0808">Transferase</keyword>
<evidence type="ECO:0000256" key="2">
    <source>
        <dbReference type="ARBA" id="ARBA00022676"/>
    </source>
</evidence>
<dbReference type="FunFam" id="3.40.50.2000:FF:000027">
    <property type="entry name" value="Glycosyltransferase"/>
    <property type="match status" value="1"/>
</dbReference>
<dbReference type="EC" id="2.4.1.63" evidence="7"/>
<evidence type="ECO:0000256" key="6">
    <source>
        <dbReference type="ARBA" id="ARBA00056778"/>
    </source>
</evidence>
<dbReference type="Gene3D" id="3.40.50.2000">
    <property type="entry name" value="Glycogen Phosphorylase B"/>
    <property type="match status" value="2"/>
</dbReference>
<dbReference type="CDD" id="cd03784">
    <property type="entry name" value="GT1_Gtf-like"/>
    <property type="match status" value="1"/>
</dbReference>
<evidence type="ECO:0000313" key="9">
    <source>
        <dbReference type="EMBL" id="CAL1354324.1"/>
    </source>
</evidence>
<comment type="catalytic activity">
    <reaction evidence="5">
        <text>2-hydroxy-2-methylpropanenitrile + UDP-alpha-D-glucose = linamarin + UDP + H(+)</text>
        <dbReference type="Rhea" id="RHEA:20009"/>
        <dbReference type="ChEBI" id="CHEBI:15348"/>
        <dbReference type="ChEBI" id="CHEBI:15378"/>
        <dbReference type="ChEBI" id="CHEBI:16441"/>
        <dbReference type="ChEBI" id="CHEBI:58223"/>
        <dbReference type="ChEBI" id="CHEBI:58885"/>
        <dbReference type="EC" id="2.4.1.63"/>
    </reaction>
</comment>
<keyword evidence="2" id="KW-0328">Glycosyltransferase</keyword>
<feature type="domain" description="Glycosyltransferase N-terminal" evidence="8">
    <location>
        <begin position="17"/>
        <end position="140"/>
    </location>
</feature>
<proteinExistence type="inferred from homology"/>
<dbReference type="GO" id="GO:0080043">
    <property type="term" value="F:quercetin 3-O-glucosyltransferase activity"/>
    <property type="evidence" value="ECO:0007669"/>
    <property type="project" value="TreeGrafter"/>
</dbReference>
<dbReference type="GO" id="GO:0080044">
    <property type="term" value="F:quercetin 7-O-glucosyltransferase activity"/>
    <property type="evidence" value="ECO:0007669"/>
    <property type="project" value="TreeGrafter"/>
</dbReference>
<dbReference type="PANTHER" id="PTHR11926">
    <property type="entry name" value="GLUCOSYL/GLUCURONOSYL TRANSFERASES"/>
    <property type="match status" value="1"/>
</dbReference>
<dbReference type="Proteomes" id="UP001497516">
    <property type="component" value="Chromosome 1"/>
</dbReference>
<sequence>MGSIAESETQKPKPHAVCIPFPAQGHLNPMMKLAKLLHVKGFHITFVNNDYNNRRLLKSRGAASLDGLPDFQFRSIPDGIPLTDDDQLDSTQDVPSLCYSTPRHCPAPFRSLIVDELNKSATSPPVTCIVSDGIMSFTADVAEELGIPVVLFWTLSGCGFSAYAHYKDLMERGITPLKDASYLTNGYLDNPIDWIPGMEGMPLKYFPSFIFTTDPNDVVVNFAMREIHRAATKKPAAILLNTFDELEQDVLAHLSTVFPPIYTIGPLCALTNHFPSTKHEPLASIGSNLWTDEPECLKWLGAHAPGSVVFVNFGSVTVMSPGQLVEFAWGLANTKVPFLWIIRPDIVRGETAILPPEFVEETAARGMMAGWCPQEEVLKHPAVGGFLSHMGWNSFLESVCGGVPVVCWPFFAEQQINTWFACEKWGVGREIGNDVRREQVEAMVRELMVGEEGEGMRRKAAEWRRKAEEAVAPASGLSYGNFERLVEELI</sequence>
<dbReference type="FunFam" id="3.40.50.2000:FF:000055">
    <property type="entry name" value="Glycosyltransferase"/>
    <property type="match status" value="1"/>
</dbReference>
<evidence type="ECO:0000256" key="5">
    <source>
        <dbReference type="ARBA" id="ARBA00052877"/>
    </source>
</evidence>
<dbReference type="EMBL" id="OZ034813">
    <property type="protein sequence ID" value="CAL1354324.1"/>
    <property type="molecule type" value="Genomic_DNA"/>
</dbReference>
<evidence type="ECO:0000313" key="10">
    <source>
        <dbReference type="Proteomes" id="UP001497516"/>
    </source>
</evidence>
<organism evidence="9 10">
    <name type="scientific">Linum trigynum</name>
    <dbReference type="NCBI Taxonomy" id="586398"/>
    <lineage>
        <taxon>Eukaryota</taxon>
        <taxon>Viridiplantae</taxon>
        <taxon>Streptophyta</taxon>
        <taxon>Embryophyta</taxon>
        <taxon>Tracheophyta</taxon>
        <taxon>Spermatophyta</taxon>
        <taxon>Magnoliopsida</taxon>
        <taxon>eudicotyledons</taxon>
        <taxon>Gunneridae</taxon>
        <taxon>Pentapetalae</taxon>
        <taxon>rosids</taxon>
        <taxon>fabids</taxon>
        <taxon>Malpighiales</taxon>
        <taxon>Linaceae</taxon>
        <taxon>Linum</taxon>
    </lineage>
</organism>
<reference evidence="9 10" key="1">
    <citation type="submission" date="2024-04" db="EMBL/GenBank/DDBJ databases">
        <authorList>
            <person name="Fracassetti M."/>
        </authorList>
    </citation>
    <scope>NUCLEOTIDE SEQUENCE [LARGE SCALE GENOMIC DNA]</scope>
</reference>
<evidence type="ECO:0000256" key="4">
    <source>
        <dbReference type="ARBA" id="ARBA00022821"/>
    </source>
</evidence>
<gene>
    <name evidence="9" type="ORF">LTRI10_LOCUS2147</name>
</gene>
<name>A0AAV2CCU8_9ROSI</name>
<dbReference type="SUPFAM" id="SSF53756">
    <property type="entry name" value="UDP-Glycosyltransferase/glycogen phosphorylase"/>
    <property type="match status" value="1"/>
</dbReference>
<dbReference type="Pfam" id="PF00201">
    <property type="entry name" value="UDPGT"/>
    <property type="match status" value="1"/>
</dbReference>
<keyword evidence="10" id="KW-1185">Reference proteome</keyword>
<dbReference type="GO" id="GO:0050057">
    <property type="term" value="F:linamarin synthase activity"/>
    <property type="evidence" value="ECO:0007669"/>
    <property type="project" value="UniProtKB-EC"/>
</dbReference>
<dbReference type="GO" id="GO:0006952">
    <property type="term" value="P:defense response"/>
    <property type="evidence" value="ECO:0007669"/>
    <property type="project" value="UniProtKB-KW"/>
</dbReference>
<dbReference type="InterPro" id="IPR002213">
    <property type="entry name" value="UDP_glucos_trans"/>
</dbReference>
<dbReference type="PANTHER" id="PTHR11926:SF774">
    <property type="entry name" value="UDP-GLYCOSYLTRANSFERASE 85A1-RELATED"/>
    <property type="match status" value="1"/>
</dbReference>
<evidence type="ECO:0000256" key="7">
    <source>
        <dbReference type="ARBA" id="ARBA00066524"/>
    </source>
</evidence>
<evidence type="ECO:0000259" key="8">
    <source>
        <dbReference type="Pfam" id="PF26168"/>
    </source>
</evidence>
<keyword evidence="4" id="KW-0611">Plant defense</keyword>